<evidence type="ECO:0000313" key="2">
    <source>
        <dbReference type="EMBL" id="MBW0469467.1"/>
    </source>
</evidence>
<dbReference type="EMBL" id="AVOT02002190">
    <property type="protein sequence ID" value="MBW0469467.1"/>
    <property type="molecule type" value="Genomic_DNA"/>
</dbReference>
<protein>
    <submittedName>
        <fullName evidence="2">Uncharacterized protein</fullName>
    </submittedName>
</protein>
<comment type="caution">
    <text evidence="2">The sequence shown here is derived from an EMBL/GenBank/DDBJ whole genome shotgun (WGS) entry which is preliminary data.</text>
</comment>
<dbReference type="Proteomes" id="UP000765509">
    <property type="component" value="Unassembled WGS sequence"/>
</dbReference>
<accession>A0A9Q3GK30</accession>
<keyword evidence="3" id="KW-1185">Reference proteome</keyword>
<feature type="region of interest" description="Disordered" evidence="1">
    <location>
        <begin position="68"/>
        <end position="92"/>
    </location>
</feature>
<reference evidence="2" key="1">
    <citation type="submission" date="2021-03" db="EMBL/GenBank/DDBJ databases">
        <title>Draft genome sequence of rust myrtle Austropuccinia psidii MF-1, a brazilian biotype.</title>
        <authorList>
            <person name="Quecine M.C."/>
            <person name="Pachon D.M.R."/>
            <person name="Bonatelli M.L."/>
            <person name="Correr F.H."/>
            <person name="Franceschini L.M."/>
            <person name="Leite T.F."/>
            <person name="Margarido G.R.A."/>
            <person name="Almeida C.A."/>
            <person name="Ferrarezi J.A."/>
            <person name="Labate C.A."/>
        </authorList>
    </citation>
    <scope>NUCLEOTIDE SEQUENCE</scope>
    <source>
        <strain evidence="2">MF-1</strain>
    </source>
</reference>
<dbReference type="AlphaFoldDB" id="A0A9Q3GK30"/>
<organism evidence="2 3">
    <name type="scientific">Austropuccinia psidii MF-1</name>
    <dbReference type="NCBI Taxonomy" id="1389203"/>
    <lineage>
        <taxon>Eukaryota</taxon>
        <taxon>Fungi</taxon>
        <taxon>Dikarya</taxon>
        <taxon>Basidiomycota</taxon>
        <taxon>Pucciniomycotina</taxon>
        <taxon>Pucciniomycetes</taxon>
        <taxon>Pucciniales</taxon>
        <taxon>Sphaerophragmiaceae</taxon>
        <taxon>Austropuccinia</taxon>
    </lineage>
</organism>
<proteinExistence type="predicted"/>
<evidence type="ECO:0000256" key="1">
    <source>
        <dbReference type="SAM" id="MobiDB-lite"/>
    </source>
</evidence>
<evidence type="ECO:0000313" key="3">
    <source>
        <dbReference type="Proteomes" id="UP000765509"/>
    </source>
</evidence>
<dbReference type="OrthoDB" id="3644300at2759"/>
<sequence length="151" mass="17283">MEDVITRTRIGKKCTRNPMESKIVPRTCKEGRRPERPVSKCHRCGRTSNSANTFTKNDKINEVQVIEEVQYDEEKEESDQDSEISEDKPAEDYPIETLQLSLKLLKSILTLHNIVKTATTLSISKKPECVRLNLLEAKVTLMEHLLSNQSL</sequence>
<gene>
    <name evidence="2" type="ORF">O181_009182</name>
</gene>
<feature type="compositionally biased region" description="Acidic residues" evidence="1">
    <location>
        <begin position="69"/>
        <end position="84"/>
    </location>
</feature>
<name>A0A9Q3GK30_9BASI</name>